<dbReference type="AlphaFoldDB" id="X1BZW4"/>
<dbReference type="SUPFAM" id="SSF89796">
    <property type="entry name" value="CoA-transferase family III (CaiB/BaiF)"/>
    <property type="match status" value="1"/>
</dbReference>
<comment type="caution">
    <text evidence="2">The sequence shown here is derived from an EMBL/GenBank/DDBJ whole genome shotgun (WGS) entry which is preliminary data.</text>
</comment>
<keyword evidence="1" id="KW-0808">Transferase</keyword>
<evidence type="ECO:0000256" key="1">
    <source>
        <dbReference type="ARBA" id="ARBA00022679"/>
    </source>
</evidence>
<evidence type="ECO:0000313" key="2">
    <source>
        <dbReference type="EMBL" id="GAH00522.1"/>
    </source>
</evidence>
<sequence length="222" mass="24162">MLDGPPFVAGESAYFMSLNRNKRSLSLDLTTTIGQEVMQRLLVRADVFLLNMPRQSSWEKFGFDYETVTGKNPGIIYAAISGYGHTGPRAGAPGYDVIAQAESGTMSLTGAPGDAPMRFPTPMADMTTGLYATIGILAALQAREKTGKGQLLDLSLLESQVSWLTNLTPAFLLTGNPPTRIGNAHPMLVPYRLYHARDRTFNIGVGSETLWKRFCQAVELEG</sequence>
<organism evidence="2">
    <name type="scientific">marine sediment metagenome</name>
    <dbReference type="NCBI Taxonomy" id="412755"/>
    <lineage>
        <taxon>unclassified sequences</taxon>
        <taxon>metagenomes</taxon>
        <taxon>ecological metagenomes</taxon>
    </lineage>
</organism>
<dbReference type="InterPro" id="IPR023606">
    <property type="entry name" value="CoA-Trfase_III_dom_1_sf"/>
</dbReference>
<protein>
    <recommendedName>
        <fullName evidence="3">Formyl-CoA transferase</fullName>
    </recommendedName>
</protein>
<name>X1BZW4_9ZZZZ</name>
<evidence type="ECO:0008006" key="3">
    <source>
        <dbReference type="Google" id="ProtNLM"/>
    </source>
</evidence>
<dbReference type="Gene3D" id="3.40.50.10540">
    <property type="entry name" value="Crotonobetainyl-coa:carnitine coa-transferase, domain 1"/>
    <property type="match status" value="1"/>
</dbReference>
<dbReference type="Pfam" id="PF02515">
    <property type="entry name" value="CoA_transf_3"/>
    <property type="match status" value="1"/>
</dbReference>
<dbReference type="PANTHER" id="PTHR48207">
    <property type="entry name" value="SUCCINATE--HYDROXYMETHYLGLUTARATE COA-TRANSFERASE"/>
    <property type="match status" value="1"/>
</dbReference>
<dbReference type="PANTHER" id="PTHR48207:SF3">
    <property type="entry name" value="SUCCINATE--HYDROXYMETHYLGLUTARATE COA-TRANSFERASE"/>
    <property type="match status" value="1"/>
</dbReference>
<accession>X1BZW4</accession>
<dbReference type="InterPro" id="IPR050483">
    <property type="entry name" value="CoA-transferase_III_domain"/>
</dbReference>
<gene>
    <name evidence="2" type="ORF">S01H4_47593</name>
</gene>
<reference evidence="2" key="1">
    <citation type="journal article" date="2014" name="Front. Microbiol.">
        <title>High frequency of phylogenetically diverse reductive dehalogenase-homologous genes in deep subseafloor sedimentary metagenomes.</title>
        <authorList>
            <person name="Kawai M."/>
            <person name="Futagami T."/>
            <person name="Toyoda A."/>
            <person name="Takaki Y."/>
            <person name="Nishi S."/>
            <person name="Hori S."/>
            <person name="Arai W."/>
            <person name="Tsubouchi T."/>
            <person name="Morono Y."/>
            <person name="Uchiyama I."/>
            <person name="Ito T."/>
            <person name="Fujiyama A."/>
            <person name="Inagaki F."/>
            <person name="Takami H."/>
        </authorList>
    </citation>
    <scope>NUCLEOTIDE SEQUENCE</scope>
    <source>
        <strain evidence="2">Expedition CK06-06</strain>
    </source>
</reference>
<dbReference type="EMBL" id="BART01026741">
    <property type="protein sequence ID" value="GAH00522.1"/>
    <property type="molecule type" value="Genomic_DNA"/>
</dbReference>
<dbReference type="InterPro" id="IPR003673">
    <property type="entry name" value="CoA-Trfase_fam_III"/>
</dbReference>
<feature type="non-terminal residue" evidence="2">
    <location>
        <position position="222"/>
    </location>
</feature>
<proteinExistence type="predicted"/>
<dbReference type="GO" id="GO:0008410">
    <property type="term" value="F:CoA-transferase activity"/>
    <property type="evidence" value="ECO:0007669"/>
    <property type="project" value="TreeGrafter"/>
</dbReference>